<dbReference type="CDD" id="cd06170">
    <property type="entry name" value="LuxR_C_like"/>
    <property type="match status" value="1"/>
</dbReference>
<dbReference type="InterPro" id="IPR005143">
    <property type="entry name" value="TF_LuxR_autoind-bd_dom"/>
</dbReference>
<dbReference type="AlphaFoldDB" id="A0A238J5I4"/>
<dbReference type="SMART" id="SM00421">
    <property type="entry name" value="HTH_LUXR"/>
    <property type="match status" value="1"/>
</dbReference>
<protein>
    <submittedName>
        <fullName evidence="5">Transcriptional activator protein EsaR</fullName>
    </submittedName>
</protein>
<dbReference type="InterPro" id="IPR036693">
    <property type="entry name" value="TF_LuxR_autoind-bd_dom_sf"/>
</dbReference>
<dbReference type="InterPro" id="IPR016032">
    <property type="entry name" value="Sig_transdc_resp-reg_C-effctor"/>
</dbReference>
<evidence type="ECO:0000313" key="6">
    <source>
        <dbReference type="Proteomes" id="UP000225972"/>
    </source>
</evidence>
<accession>A0A238J5I4</accession>
<proteinExistence type="predicted"/>
<evidence type="ECO:0000256" key="3">
    <source>
        <dbReference type="ARBA" id="ARBA00023163"/>
    </source>
</evidence>
<dbReference type="Gene3D" id="3.30.450.80">
    <property type="entry name" value="Transcription factor LuxR-like, autoinducer-binding domain"/>
    <property type="match status" value="1"/>
</dbReference>
<keyword evidence="1" id="KW-0805">Transcription regulation</keyword>
<sequence>MPFDYESVLNDLLLSNSVADAIAVLQGCCEIDFVTFHLMNSVSAQMDNPFVRTTYPPEWVTFYLLNNLVASDPVLKAATVAKKAFLWSDLDLAGPELDFLSKSKDFKIGQSGYSIPYEDEIGRRSVLSLNSHLDDEAFRDFIAVKGGQLQLLAHDLHMKGVSEAFAEAGDVPHLSPREYECLKWTSLGKSYSEIAIILSLSEHTVRSYLKMARVKLDSVTLAQAVTKATQMGLI</sequence>
<dbReference type="RefSeq" id="WP_166652711.1">
    <property type="nucleotide sequence ID" value="NZ_FXXP01000001.1"/>
</dbReference>
<reference evidence="6" key="1">
    <citation type="submission" date="2017-05" db="EMBL/GenBank/DDBJ databases">
        <authorList>
            <person name="Rodrigo-Torres L."/>
            <person name="Arahal R. D."/>
            <person name="Lucena T."/>
        </authorList>
    </citation>
    <scope>NUCLEOTIDE SEQUENCE [LARGE SCALE GENOMIC DNA]</scope>
    <source>
        <strain evidence="6">CECT 8649</strain>
    </source>
</reference>
<evidence type="ECO:0000256" key="2">
    <source>
        <dbReference type="ARBA" id="ARBA00023125"/>
    </source>
</evidence>
<keyword evidence="3" id="KW-0804">Transcription</keyword>
<dbReference type="Pfam" id="PF00196">
    <property type="entry name" value="GerE"/>
    <property type="match status" value="1"/>
</dbReference>
<evidence type="ECO:0000313" key="5">
    <source>
        <dbReference type="EMBL" id="SMX26011.1"/>
    </source>
</evidence>
<evidence type="ECO:0000259" key="4">
    <source>
        <dbReference type="PROSITE" id="PS50043"/>
    </source>
</evidence>
<gene>
    <name evidence="5" type="primary">esaR_2</name>
    <name evidence="5" type="ORF">TRP8649_00083</name>
</gene>
<dbReference type="SUPFAM" id="SSF46894">
    <property type="entry name" value="C-terminal effector domain of the bipartite response regulators"/>
    <property type="match status" value="1"/>
</dbReference>
<dbReference type="Pfam" id="PF03472">
    <property type="entry name" value="Autoind_bind"/>
    <property type="match status" value="1"/>
</dbReference>
<dbReference type="EMBL" id="FXXP01000001">
    <property type="protein sequence ID" value="SMX26011.1"/>
    <property type="molecule type" value="Genomic_DNA"/>
</dbReference>
<dbReference type="PANTHER" id="PTHR44688:SF16">
    <property type="entry name" value="DNA-BINDING TRANSCRIPTIONAL ACTIVATOR DEVR_DOSR"/>
    <property type="match status" value="1"/>
</dbReference>
<dbReference type="SUPFAM" id="SSF75516">
    <property type="entry name" value="Pheromone-binding domain of LuxR-like quorum-sensing transcription factors"/>
    <property type="match status" value="1"/>
</dbReference>
<feature type="domain" description="HTH luxR-type" evidence="4">
    <location>
        <begin position="167"/>
        <end position="232"/>
    </location>
</feature>
<organism evidence="5 6">
    <name type="scientific">Pelagimonas phthalicica</name>
    <dbReference type="NCBI Taxonomy" id="1037362"/>
    <lineage>
        <taxon>Bacteria</taxon>
        <taxon>Pseudomonadati</taxon>
        <taxon>Pseudomonadota</taxon>
        <taxon>Alphaproteobacteria</taxon>
        <taxon>Rhodobacterales</taxon>
        <taxon>Roseobacteraceae</taxon>
        <taxon>Pelagimonas</taxon>
    </lineage>
</organism>
<dbReference type="Proteomes" id="UP000225972">
    <property type="component" value="Unassembled WGS sequence"/>
</dbReference>
<dbReference type="PRINTS" id="PR00038">
    <property type="entry name" value="HTHLUXR"/>
</dbReference>
<dbReference type="GO" id="GO:0003677">
    <property type="term" value="F:DNA binding"/>
    <property type="evidence" value="ECO:0007669"/>
    <property type="project" value="UniProtKB-KW"/>
</dbReference>
<evidence type="ECO:0000256" key="1">
    <source>
        <dbReference type="ARBA" id="ARBA00023015"/>
    </source>
</evidence>
<dbReference type="InterPro" id="IPR036388">
    <property type="entry name" value="WH-like_DNA-bd_sf"/>
</dbReference>
<dbReference type="PANTHER" id="PTHR44688">
    <property type="entry name" value="DNA-BINDING TRANSCRIPTIONAL ACTIVATOR DEVR_DOSR"/>
    <property type="match status" value="1"/>
</dbReference>
<dbReference type="Gene3D" id="1.10.10.10">
    <property type="entry name" value="Winged helix-like DNA-binding domain superfamily/Winged helix DNA-binding domain"/>
    <property type="match status" value="1"/>
</dbReference>
<dbReference type="InterPro" id="IPR000792">
    <property type="entry name" value="Tscrpt_reg_LuxR_C"/>
</dbReference>
<dbReference type="GO" id="GO:0006355">
    <property type="term" value="P:regulation of DNA-templated transcription"/>
    <property type="evidence" value="ECO:0007669"/>
    <property type="project" value="InterPro"/>
</dbReference>
<dbReference type="PROSITE" id="PS50043">
    <property type="entry name" value="HTH_LUXR_2"/>
    <property type="match status" value="1"/>
</dbReference>
<name>A0A238J5I4_9RHOB</name>
<keyword evidence="2" id="KW-0238">DNA-binding</keyword>
<keyword evidence="6" id="KW-1185">Reference proteome</keyword>